<dbReference type="Gene3D" id="3.30.70.360">
    <property type="match status" value="1"/>
</dbReference>
<evidence type="ECO:0000256" key="2">
    <source>
        <dbReference type="ARBA" id="ARBA00022801"/>
    </source>
</evidence>
<dbReference type="PIRSF" id="PIRSF001235">
    <property type="entry name" value="Amidase_carbamoylase"/>
    <property type="match status" value="1"/>
</dbReference>
<dbReference type="Pfam" id="PF07687">
    <property type="entry name" value="M20_dimer"/>
    <property type="match status" value="1"/>
</dbReference>
<dbReference type="GO" id="GO:0047652">
    <property type="term" value="F:allantoate deiminase activity"/>
    <property type="evidence" value="ECO:0007669"/>
    <property type="project" value="InterPro"/>
</dbReference>
<dbReference type="CDD" id="cd03884">
    <property type="entry name" value="M20_bAS"/>
    <property type="match status" value="1"/>
</dbReference>
<feature type="binding site" evidence="3">
    <location>
        <position position="196"/>
    </location>
    <ligand>
        <name>Zn(2+)</name>
        <dbReference type="ChEBI" id="CHEBI:29105"/>
        <label>1</label>
    </ligand>
</feature>
<dbReference type="EMBL" id="CP002487">
    <property type="protein sequence ID" value="ADX16277.1"/>
    <property type="molecule type" value="Genomic_DNA"/>
</dbReference>
<dbReference type="NCBIfam" id="TIGR01879">
    <property type="entry name" value="hydantase"/>
    <property type="match status" value="1"/>
</dbReference>
<feature type="binding site" evidence="4">
    <location>
        <position position="294"/>
    </location>
    <ligand>
        <name>allantoate</name>
        <dbReference type="ChEBI" id="CHEBI:17536"/>
    </ligand>
</feature>
<dbReference type="NCBIfam" id="NF006768">
    <property type="entry name" value="PRK09290.1-1"/>
    <property type="match status" value="1"/>
</dbReference>
<keyword evidence="3" id="KW-0479">Metal-binding</keyword>
<protein>
    <submittedName>
        <fullName evidence="6">Allantoate amidohydrolase</fullName>
    </submittedName>
</protein>
<dbReference type="AlphaFoldDB" id="E8X8B4"/>
<dbReference type="KEGG" id="seb:STM474_0548"/>
<feature type="binding site" evidence="3">
    <location>
        <position position="388"/>
    </location>
    <ligand>
        <name>Zn(2+)</name>
        <dbReference type="ChEBI" id="CHEBI:29105"/>
        <label>2</label>
    </ligand>
</feature>
<evidence type="ECO:0000256" key="3">
    <source>
        <dbReference type="PIRSR" id="PIRSR001235-1"/>
    </source>
</evidence>
<name>E8X8B4_SALT4</name>
<keyword evidence="2" id="KW-0378">Hydrolase</keyword>
<organism evidence="6 7">
    <name type="scientific">Salmonella typhimurium (strain 4/74)</name>
    <dbReference type="NCBI Taxonomy" id="909946"/>
    <lineage>
        <taxon>Bacteria</taxon>
        <taxon>Pseudomonadati</taxon>
        <taxon>Pseudomonadota</taxon>
        <taxon>Gammaproteobacteria</taxon>
        <taxon>Enterobacterales</taxon>
        <taxon>Enterobacteriaceae</taxon>
        <taxon>Salmonella</taxon>
    </lineage>
</organism>
<feature type="domain" description="Peptidase M20 dimerisation" evidence="5">
    <location>
        <begin position="218"/>
        <end position="316"/>
    </location>
</feature>
<keyword evidence="3" id="KW-0862">Zinc</keyword>
<dbReference type="InterPro" id="IPR036264">
    <property type="entry name" value="Bact_exopeptidase_dim_dom"/>
</dbReference>
<comment type="cofactor">
    <cofactor evidence="3">
        <name>Zn(2+)</name>
        <dbReference type="ChEBI" id="CHEBI:29105"/>
    </cofactor>
    <text evidence="3">Binds 2 Zn(2+) ions per subunit.</text>
</comment>
<dbReference type="InterPro" id="IPR011650">
    <property type="entry name" value="Peptidase_M20_dimer"/>
</dbReference>
<dbReference type="GO" id="GO:0030145">
    <property type="term" value="F:manganese ion binding"/>
    <property type="evidence" value="ECO:0007669"/>
    <property type="project" value="InterPro"/>
</dbReference>
<proteinExistence type="inferred from homology"/>
<dbReference type="InterPro" id="IPR017591">
    <property type="entry name" value="Allantoate_amidohydrolase"/>
</dbReference>
<feature type="binding site" evidence="3">
    <location>
        <position position="133"/>
    </location>
    <ligand>
        <name>Zn(2+)</name>
        <dbReference type="ChEBI" id="CHEBI:29105"/>
        <label>2</label>
    </ligand>
</feature>
<dbReference type="Gene3D" id="3.40.630.10">
    <property type="entry name" value="Zn peptidases"/>
    <property type="match status" value="1"/>
</dbReference>
<dbReference type="InterPro" id="IPR002933">
    <property type="entry name" value="Peptidase_M20"/>
</dbReference>
<evidence type="ECO:0000313" key="6">
    <source>
        <dbReference type="EMBL" id="ADX16277.1"/>
    </source>
</evidence>
<dbReference type="SUPFAM" id="SSF55031">
    <property type="entry name" value="Bacterial exopeptidase dimerisation domain"/>
    <property type="match status" value="1"/>
</dbReference>
<accession>E8X8B4</accession>
<feature type="binding site" evidence="3">
    <location>
        <position position="98"/>
    </location>
    <ligand>
        <name>Zn(2+)</name>
        <dbReference type="ChEBI" id="CHEBI:29105"/>
        <label>2</label>
    </ligand>
</feature>
<dbReference type="PATRIC" id="fig|909946.3.peg.566"/>
<evidence type="ECO:0000256" key="4">
    <source>
        <dbReference type="PIRSR" id="PIRSR001235-2"/>
    </source>
</evidence>
<dbReference type="Proteomes" id="UP000008978">
    <property type="component" value="Chromosome"/>
</dbReference>
<dbReference type="InterPro" id="IPR010158">
    <property type="entry name" value="Amidase_Cbmase"/>
</dbReference>
<dbReference type="FunFam" id="3.30.70.360:FF:000013">
    <property type="entry name" value="Allantoate amidohydrolase"/>
    <property type="match status" value="1"/>
</dbReference>
<gene>
    <name evidence="6" type="primary">allC</name>
    <name evidence="6" type="ordered locus">STM474_0548</name>
</gene>
<dbReference type="NCBIfam" id="TIGR03176">
    <property type="entry name" value="AllC"/>
    <property type="match status" value="1"/>
</dbReference>
<reference evidence="6 7" key="1">
    <citation type="journal article" date="2011" name="J. Bacteriol.">
        <title>Genome sequences of Salmonella enterica serovar typhimurium, Choleraesuis, Dublin, and Gallinarum strains of well- defined virulence in food-producing animals.</title>
        <authorList>
            <person name="Richardson E.J."/>
            <person name="Limaye B."/>
            <person name="Inamdar H."/>
            <person name="Datta A."/>
            <person name="Manjari K.S."/>
            <person name="Pullinger G.D."/>
            <person name="Thomson N.R."/>
            <person name="Joshi R.R."/>
            <person name="Watson M."/>
            <person name="Stevens M.P."/>
        </authorList>
    </citation>
    <scope>NUCLEOTIDE SEQUENCE [LARGE SCALE GENOMIC DNA]</scope>
    <source>
        <strain evidence="7">4/74</strain>
    </source>
</reference>
<feature type="binding site" evidence="3">
    <location>
        <position position="98"/>
    </location>
    <ligand>
        <name>Zn(2+)</name>
        <dbReference type="ChEBI" id="CHEBI:29105"/>
        <label>1</label>
    </ligand>
</feature>
<dbReference type="PANTHER" id="PTHR32494">
    <property type="entry name" value="ALLANTOATE DEIMINASE-RELATED"/>
    <property type="match status" value="1"/>
</dbReference>
<dbReference type="MEROPS" id="M20.976"/>
<feature type="binding site" evidence="3">
    <location>
        <position position="87"/>
    </location>
    <ligand>
        <name>Zn(2+)</name>
        <dbReference type="ChEBI" id="CHEBI:29105"/>
        <label>1</label>
    </ligand>
</feature>
<dbReference type="HOGENOM" id="CLU_024588_6_0_6"/>
<dbReference type="GO" id="GO:0009442">
    <property type="term" value="P:allantoin assimilation pathway"/>
    <property type="evidence" value="ECO:0007669"/>
    <property type="project" value="InterPro"/>
</dbReference>
<dbReference type="GO" id="GO:0042803">
    <property type="term" value="F:protein homodimerization activity"/>
    <property type="evidence" value="ECO:0007669"/>
    <property type="project" value="InterPro"/>
</dbReference>
<evidence type="ECO:0000256" key="1">
    <source>
        <dbReference type="ARBA" id="ARBA00006153"/>
    </source>
</evidence>
<evidence type="ECO:0000259" key="5">
    <source>
        <dbReference type="Pfam" id="PF07687"/>
    </source>
</evidence>
<feature type="binding site" evidence="4">
    <location>
        <position position="281"/>
    </location>
    <ligand>
        <name>allantoate</name>
        <dbReference type="ChEBI" id="CHEBI:17536"/>
    </ligand>
</feature>
<dbReference type="SUPFAM" id="SSF53187">
    <property type="entry name" value="Zn-dependent exopeptidases"/>
    <property type="match status" value="1"/>
</dbReference>
<dbReference type="Pfam" id="PF01546">
    <property type="entry name" value="Peptidase_M20"/>
    <property type="match status" value="1"/>
</dbReference>
<sequence length="417" mass="46147">MKQEFSMIKHFRHAIEETLPWLSSIGADPTGGMTRLLYSPEWLETQQQFKKRMAESGLETRFDDVGNLYGRLCGTQFPEQVILSGSHIDTVVNGGNLDGQFGALAAWLALDWLKATYGAPLRTVEVVSMAEEEGSRFPYVFWGSKNIFGLANPEEVRHIQDAKGTGFVDAMQACGFTLPAAPLAARTDIRAFVELHIEQGCVLESNGQSIGVVNAIVGQRRYTVTLNGESNHAGTTPMGYRRDTVHAFSRICSQSIEKAKQHGDPLVLTFGKVEPQPNTVNVVPGKTTFTIDCRHTDAAVLREFTEQLENDMRAICDEMDISIDIDLWMDEAPVPMNAELVAALTRLCETEQLNYRIMHSGAGHDAQIFAPRVPTCMIFVPSINGISHNPAERTNINDLAEGVKTLALMLHQLAWQK</sequence>
<comment type="similarity">
    <text evidence="1">Belongs to the peptidase M20 family.</text>
</comment>
<dbReference type="NCBIfam" id="NF006771">
    <property type="entry name" value="PRK09290.1-5"/>
    <property type="match status" value="1"/>
</dbReference>
<evidence type="ECO:0000313" key="7">
    <source>
        <dbReference type="Proteomes" id="UP000008978"/>
    </source>
</evidence>
<dbReference type="PANTHER" id="PTHR32494:SF5">
    <property type="entry name" value="ALLANTOATE AMIDOHYDROLASE"/>
    <property type="match status" value="1"/>
</dbReference>
<feature type="binding site" evidence="4">
    <location>
        <position position="221"/>
    </location>
    <ligand>
        <name>allantoate</name>
        <dbReference type="ChEBI" id="CHEBI:17536"/>
    </ligand>
</feature>